<sequence>MRNFAVLRIAVLRLRRIENRRFKTSLFQESLFRESLLCVSLNKGKNHCSCKKTKETVQLLAASKEVWYLFDDETLRDSMKE</sequence>
<accession>A0A915K0Z4</accession>
<reference evidence="2" key="1">
    <citation type="submission" date="2022-11" db="UniProtKB">
        <authorList>
            <consortium name="WormBaseParasite"/>
        </authorList>
    </citation>
    <scope>IDENTIFICATION</scope>
</reference>
<organism evidence="1 2">
    <name type="scientific">Romanomermis culicivorax</name>
    <name type="common">Nematode worm</name>
    <dbReference type="NCBI Taxonomy" id="13658"/>
    <lineage>
        <taxon>Eukaryota</taxon>
        <taxon>Metazoa</taxon>
        <taxon>Ecdysozoa</taxon>
        <taxon>Nematoda</taxon>
        <taxon>Enoplea</taxon>
        <taxon>Dorylaimia</taxon>
        <taxon>Mermithida</taxon>
        <taxon>Mermithoidea</taxon>
        <taxon>Mermithidae</taxon>
        <taxon>Romanomermis</taxon>
    </lineage>
</organism>
<keyword evidence="1" id="KW-1185">Reference proteome</keyword>
<protein>
    <submittedName>
        <fullName evidence="2">Uncharacterized protein</fullName>
    </submittedName>
</protein>
<name>A0A915K0Z4_ROMCU</name>
<evidence type="ECO:0000313" key="1">
    <source>
        <dbReference type="Proteomes" id="UP000887565"/>
    </source>
</evidence>
<dbReference type="Proteomes" id="UP000887565">
    <property type="component" value="Unplaced"/>
</dbReference>
<proteinExistence type="predicted"/>
<dbReference type="AlphaFoldDB" id="A0A915K0Z4"/>
<evidence type="ECO:0000313" key="2">
    <source>
        <dbReference type="WBParaSite" id="nRc.2.0.1.t31979-RA"/>
    </source>
</evidence>
<dbReference type="WBParaSite" id="nRc.2.0.1.t31979-RA">
    <property type="protein sequence ID" value="nRc.2.0.1.t31979-RA"/>
    <property type="gene ID" value="nRc.2.0.1.g31979"/>
</dbReference>